<accession>A0AAW2GRL8</accession>
<gene>
    <name evidence="2" type="ORF">PUN28_001891</name>
</gene>
<dbReference type="EMBL" id="JADYXP020000002">
    <property type="protein sequence ID" value="KAL0129934.1"/>
    <property type="molecule type" value="Genomic_DNA"/>
</dbReference>
<dbReference type="AlphaFoldDB" id="A0AAW2GRL8"/>
<proteinExistence type="predicted"/>
<evidence type="ECO:0000313" key="2">
    <source>
        <dbReference type="EMBL" id="KAL0129934.1"/>
    </source>
</evidence>
<evidence type="ECO:0000256" key="1">
    <source>
        <dbReference type="SAM" id="MobiDB-lite"/>
    </source>
</evidence>
<name>A0AAW2GRL8_9HYME</name>
<dbReference type="Proteomes" id="UP001430953">
    <property type="component" value="Unassembled WGS sequence"/>
</dbReference>
<organism evidence="2 3">
    <name type="scientific">Cardiocondyla obscurior</name>
    <dbReference type="NCBI Taxonomy" id="286306"/>
    <lineage>
        <taxon>Eukaryota</taxon>
        <taxon>Metazoa</taxon>
        <taxon>Ecdysozoa</taxon>
        <taxon>Arthropoda</taxon>
        <taxon>Hexapoda</taxon>
        <taxon>Insecta</taxon>
        <taxon>Pterygota</taxon>
        <taxon>Neoptera</taxon>
        <taxon>Endopterygota</taxon>
        <taxon>Hymenoptera</taxon>
        <taxon>Apocrita</taxon>
        <taxon>Aculeata</taxon>
        <taxon>Formicoidea</taxon>
        <taxon>Formicidae</taxon>
        <taxon>Myrmicinae</taxon>
        <taxon>Cardiocondyla</taxon>
    </lineage>
</organism>
<protein>
    <submittedName>
        <fullName evidence="2">Uncharacterized protein</fullName>
    </submittedName>
</protein>
<feature type="region of interest" description="Disordered" evidence="1">
    <location>
        <begin position="61"/>
        <end position="80"/>
    </location>
</feature>
<reference evidence="2 3" key="1">
    <citation type="submission" date="2023-03" db="EMBL/GenBank/DDBJ databases">
        <title>High recombination rates correlate with genetic variation in Cardiocondyla obscurior ants.</title>
        <authorList>
            <person name="Errbii M."/>
        </authorList>
    </citation>
    <scope>NUCLEOTIDE SEQUENCE [LARGE SCALE GENOMIC DNA]</scope>
    <source>
        <strain evidence="2">Alpha-2009</strain>
        <tissue evidence="2">Whole body</tissue>
    </source>
</reference>
<evidence type="ECO:0000313" key="3">
    <source>
        <dbReference type="Proteomes" id="UP001430953"/>
    </source>
</evidence>
<sequence length="101" mass="11529">MNYSLSIKYQRSSFANIMQCSLKNTSRTRAFLTGKERRRGKLRSPRGTRDREECRCSNIPLAGTNTAHTESRTANDDTPVPRRIFNRTRAAITGDEHARKA</sequence>
<comment type="caution">
    <text evidence="2">The sequence shown here is derived from an EMBL/GenBank/DDBJ whole genome shotgun (WGS) entry which is preliminary data.</text>
</comment>
<keyword evidence="3" id="KW-1185">Reference proteome</keyword>